<comment type="caution">
    <text evidence="2">The sequence shown here is derived from an EMBL/GenBank/DDBJ whole genome shotgun (WGS) entry which is preliminary data.</text>
</comment>
<dbReference type="InterPro" id="IPR005165">
    <property type="entry name" value="Anthrax_toxin_edema_cen"/>
</dbReference>
<accession>A0AAI9MVY8</accession>
<feature type="domain" description="Anthrax toxin edema factor central" evidence="1">
    <location>
        <begin position="36"/>
        <end position="203"/>
    </location>
</feature>
<proteinExistence type="predicted"/>
<sequence length="398" mass="45561">MIPIQKYHYKISNEYHENLTPSTEQKCIHSIERLVEEVSRNTGIVSSHLSPLHQVAKEQDCIIGIRPVDRFATQLIAAGNPTKGFHIKGKSASWGAQAGLICVDQRFSKLENKSEQQIDKYNVFVRDCIEKGHSIPVPLEITEERLQTLLQLGAIHQLSFENSQGIRHFTAEGPSRRNYQFAAKWLPQQQKYRIYFEGKTLEVLASVQNFVPITADYDLLLIGPHMRYFGSQDRVPVPDVAHSIYKQRIETYQNLPKDSNLRQGYMDETHFYQNEDREVGNASPRAKEMISLINKALVGEAEKVVHHSADATNPMTELEANFPATFALPKKIGHFDELCIIANKEELAELITIAKEEGYHININPLWKNELPSVRRPSFEYAKRRLSMVNLKSKITHF</sequence>
<gene>
    <name evidence="2" type="ORF">JRA39_001592</name>
</gene>
<dbReference type="GO" id="GO:0008294">
    <property type="term" value="F:calcium- and calmodulin-responsive adenylate cyclase activity"/>
    <property type="evidence" value="ECO:0007669"/>
    <property type="project" value="InterPro"/>
</dbReference>
<dbReference type="InterPro" id="IPR037017">
    <property type="entry name" value="Anthrax_toxin_edema_cen_sf"/>
</dbReference>
<reference evidence="2" key="1">
    <citation type="submission" date="2024-02" db="EMBL/GenBank/DDBJ databases">
        <authorList>
            <consortium name="Clinical and Environmental Microbiology Branch: Whole genome sequencing antimicrobial resistance pathogens in the healthcare setting"/>
        </authorList>
    </citation>
    <scope>NUCLEOTIDE SEQUENCE</scope>
    <source>
        <strain evidence="2">2020GO-00142</strain>
    </source>
</reference>
<dbReference type="InterPro" id="IPR035099">
    <property type="entry name" value="Anthrax_toxin_C-terminal"/>
</dbReference>
<organism evidence="2">
    <name type="scientific">Providencia stuartii</name>
    <dbReference type="NCBI Taxonomy" id="588"/>
    <lineage>
        <taxon>Bacteria</taxon>
        <taxon>Pseudomonadati</taxon>
        <taxon>Pseudomonadota</taxon>
        <taxon>Gammaproteobacteria</taxon>
        <taxon>Enterobacterales</taxon>
        <taxon>Morganellaceae</taxon>
        <taxon>Providencia</taxon>
    </lineage>
</organism>
<protein>
    <submittedName>
        <fullName evidence="2">Adenylate cyclase</fullName>
    </submittedName>
</protein>
<dbReference type="Pfam" id="PF03497">
    <property type="entry name" value="Anthrax_toxA"/>
    <property type="match status" value="1"/>
</dbReference>
<dbReference type="AlphaFoldDB" id="A0AAI9MVY8"/>
<dbReference type="GO" id="GO:0005576">
    <property type="term" value="C:extracellular region"/>
    <property type="evidence" value="ECO:0007669"/>
    <property type="project" value="InterPro"/>
</dbReference>
<dbReference type="SUPFAM" id="SSF81298">
    <property type="entry name" value="Adenylylcyclase toxin (the edema factor)"/>
    <property type="match status" value="1"/>
</dbReference>
<dbReference type="EMBL" id="AAZDVE040000009">
    <property type="protein sequence ID" value="EMP9432555.1"/>
    <property type="molecule type" value="Genomic_DNA"/>
</dbReference>
<evidence type="ECO:0000259" key="1">
    <source>
        <dbReference type="Pfam" id="PF03497"/>
    </source>
</evidence>
<evidence type="ECO:0000313" key="2">
    <source>
        <dbReference type="EMBL" id="EMP9432555.1"/>
    </source>
</evidence>
<name>A0AAI9MVY8_PROST</name>
<dbReference type="Gene3D" id="3.90.1760.10">
    <property type="entry name" value="Anthrax toxin, edema factor, central domain"/>
    <property type="match status" value="1"/>
</dbReference>